<sequence length="160" mass="16140">MRLAVLILSMLPLAAWAQETGVTLGGLKADPSAAVEVTSDRLSINQKDGLAVFDGSVVVVQGTMRLTAARIEVTYGADGTSIAAMTATGGVQLAAGEDAAQAAEAVYRPGDSALTMTGDVLLTQGGATIAGQKLVMDLRTGLGTMEGRVTTTFAPKAKGG</sequence>
<dbReference type="GO" id="GO:0030288">
    <property type="term" value="C:outer membrane-bounded periplasmic space"/>
    <property type="evidence" value="ECO:0007669"/>
    <property type="project" value="TreeGrafter"/>
</dbReference>
<proteinExistence type="predicted"/>
<evidence type="ECO:0000313" key="7">
    <source>
        <dbReference type="Proteomes" id="UP001193501"/>
    </source>
</evidence>
<dbReference type="InterPro" id="IPR014340">
    <property type="entry name" value="LptA"/>
</dbReference>
<dbReference type="InterPro" id="IPR052037">
    <property type="entry name" value="LPS_export_LptA"/>
</dbReference>
<evidence type="ECO:0000259" key="5">
    <source>
        <dbReference type="Pfam" id="PF03968"/>
    </source>
</evidence>
<keyword evidence="1" id="KW-0813">Transport</keyword>
<evidence type="ECO:0000256" key="2">
    <source>
        <dbReference type="ARBA" id="ARBA00022729"/>
    </source>
</evidence>
<dbReference type="GO" id="GO:0001530">
    <property type="term" value="F:lipopolysaccharide binding"/>
    <property type="evidence" value="ECO:0007669"/>
    <property type="project" value="InterPro"/>
</dbReference>
<dbReference type="Proteomes" id="UP001193501">
    <property type="component" value="Unassembled WGS sequence"/>
</dbReference>
<comment type="caution">
    <text evidence="6">The sequence shown here is derived from an EMBL/GenBank/DDBJ whole genome shotgun (WGS) entry which is preliminary data.</text>
</comment>
<organism evidence="6 7">
    <name type="scientific">Stagnihabitans tardus</name>
    <dbReference type="NCBI Taxonomy" id="2699202"/>
    <lineage>
        <taxon>Bacteria</taxon>
        <taxon>Pseudomonadati</taxon>
        <taxon>Pseudomonadota</taxon>
        <taxon>Alphaproteobacteria</taxon>
        <taxon>Rhodobacterales</taxon>
        <taxon>Paracoccaceae</taxon>
        <taxon>Stagnihabitans</taxon>
    </lineage>
</organism>
<dbReference type="PANTHER" id="PTHR36504:SF1">
    <property type="entry name" value="LIPOPOLYSACCHARIDE EXPORT SYSTEM PROTEIN LPTA"/>
    <property type="match status" value="1"/>
</dbReference>
<dbReference type="NCBIfam" id="TIGR03002">
    <property type="entry name" value="outer_YhbN_LptA"/>
    <property type="match status" value="1"/>
</dbReference>
<keyword evidence="2 4" id="KW-0732">Signal</keyword>
<dbReference type="GO" id="GO:0017089">
    <property type="term" value="F:glycolipid transfer activity"/>
    <property type="evidence" value="ECO:0007669"/>
    <property type="project" value="TreeGrafter"/>
</dbReference>
<evidence type="ECO:0000256" key="3">
    <source>
        <dbReference type="ARBA" id="ARBA00022764"/>
    </source>
</evidence>
<dbReference type="Gene3D" id="2.60.450.10">
    <property type="entry name" value="Lipopolysaccharide (LPS) transport protein A like domain"/>
    <property type="match status" value="1"/>
</dbReference>
<dbReference type="InterPro" id="IPR005653">
    <property type="entry name" value="OstA-like_N"/>
</dbReference>
<reference evidence="6" key="1">
    <citation type="submission" date="2020-01" db="EMBL/GenBank/DDBJ databases">
        <authorList>
            <person name="Chen W.-M."/>
        </authorList>
    </citation>
    <scope>NUCLEOTIDE SEQUENCE</scope>
    <source>
        <strain evidence="6">CYK-10</strain>
    </source>
</reference>
<name>A0AAE4Y7L2_9RHOB</name>
<protein>
    <submittedName>
        <fullName evidence="6">Lipopolysaccharide transport periplasmic protein LptA</fullName>
    </submittedName>
</protein>
<feature type="chain" id="PRO_5042296168" evidence="4">
    <location>
        <begin position="18"/>
        <end position="160"/>
    </location>
</feature>
<keyword evidence="3" id="KW-0574">Periplasm</keyword>
<feature type="signal peptide" evidence="4">
    <location>
        <begin position="1"/>
        <end position="17"/>
    </location>
</feature>
<dbReference type="Pfam" id="PF03968">
    <property type="entry name" value="LptD_N"/>
    <property type="match status" value="1"/>
</dbReference>
<dbReference type="EMBL" id="JAABNR010000005">
    <property type="protein sequence ID" value="NBZ87346.1"/>
    <property type="molecule type" value="Genomic_DNA"/>
</dbReference>
<dbReference type="GO" id="GO:0009279">
    <property type="term" value="C:cell outer membrane"/>
    <property type="evidence" value="ECO:0007669"/>
    <property type="project" value="TreeGrafter"/>
</dbReference>
<evidence type="ECO:0000256" key="4">
    <source>
        <dbReference type="SAM" id="SignalP"/>
    </source>
</evidence>
<dbReference type="AlphaFoldDB" id="A0AAE4Y7L2"/>
<accession>A0AAE4Y7L2</accession>
<keyword evidence="7" id="KW-1185">Reference proteome</keyword>
<dbReference type="GO" id="GO:0015920">
    <property type="term" value="P:lipopolysaccharide transport"/>
    <property type="evidence" value="ECO:0007669"/>
    <property type="project" value="InterPro"/>
</dbReference>
<gene>
    <name evidence="6" type="primary">lptA</name>
    <name evidence="6" type="ORF">GV832_07095</name>
</gene>
<evidence type="ECO:0000313" key="6">
    <source>
        <dbReference type="EMBL" id="NBZ87346.1"/>
    </source>
</evidence>
<dbReference type="RefSeq" id="WP_168774151.1">
    <property type="nucleotide sequence ID" value="NZ_JAABNR010000005.1"/>
</dbReference>
<dbReference type="PANTHER" id="PTHR36504">
    <property type="entry name" value="LIPOPOLYSACCHARIDE EXPORT SYSTEM PROTEIN LPTA"/>
    <property type="match status" value="1"/>
</dbReference>
<feature type="domain" description="Organic solvent tolerance-like N-terminal" evidence="5">
    <location>
        <begin position="36"/>
        <end position="141"/>
    </location>
</feature>
<evidence type="ECO:0000256" key="1">
    <source>
        <dbReference type="ARBA" id="ARBA00022448"/>
    </source>
</evidence>